<evidence type="ECO:0000256" key="1">
    <source>
        <dbReference type="SAM" id="SignalP"/>
    </source>
</evidence>
<comment type="caution">
    <text evidence="2">The sequence shown here is derived from an EMBL/GenBank/DDBJ whole genome shotgun (WGS) entry which is preliminary data.</text>
</comment>
<keyword evidence="3" id="KW-1185">Reference proteome</keyword>
<dbReference type="EMBL" id="JAYKXN010000006">
    <property type="protein sequence ID" value="KAK7279054.1"/>
    <property type="molecule type" value="Genomic_DNA"/>
</dbReference>
<accession>A0AAN9IHR2</accession>
<protein>
    <recommendedName>
        <fullName evidence="4">Plant thionin family protein</fullName>
    </recommendedName>
</protein>
<evidence type="ECO:0000313" key="2">
    <source>
        <dbReference type="EMBL" id="KAK7279054.1"/>
    </source>
</evidence>
<reference evidence="2 3" key="1">
    <citation type="submission" date="2024-01" db="EMBL/GenBank/DDBJ databases">
        <title>The genomes of 5 underutilized Papilionoideae crops provide insights into root nodulation and disease resistance.</title>
        <authorList>
            <person name="Yuan L."/>
        </authorList>
    </citation>
    <scope>NUCLEOTIDE SEQUENCE [LARGE SCALE GENOMIC DNA]</scope>
    <source>
        <strain evidence="2">LY-2023</strain>
        <tissue evidence="2">Leaf</tissue>
    </source>
</reference>
<evidence type="ECO:0008006" key="4">
    <source>
        <dbReference type="Google" id="ProtNLM"/>
    </source>
</evidence>
<dbReference type="Proteomes" id="UP001359559">
    <property type="component" value="Unassembled WGS sequence"/>
</dbReference>
<feature type="chain" id="PRO_5042851159" description="Plant thionin family protein" evidence="1">
    <location>
        <begin position="27"/>
        <end position="74"/>
    </location>
</feature>
<evidence type="ECO:0000313" key="3">
    <source>
        <dbReference type="Proteomes" id="UP001359559"/>
    </source>
</evidence>
<sequence length="74" mass="7875">MASKKTIAALLICLVITMTCVKRAETLTNCAKQCMPVCLKEKGATIEVCGPACEKYCHQISATDDNTKPGSAKP</sequence>
<name>A0AAN9IHR2_CLITE</name>
<proteinExistence type="predicted"/>
<gene>
    <name evidence="2" type="ORF">RJT34_24097</name>
</gene>
<feature type="signal peptide" evidence="1">
    <location>
        <begin position="1"/>
        <end position="26"/>
    </location>
</feature>
<dbReference type="AlphaFoldDB" id="A0AAN9IHR2"/>
<keyword evidence="1" id="KW-0732">Signal</keyword>
<organism evidence="2 3">
    <name type="scientific">Clitoria ternatea</name>
    <name type="common">Butterfly pea</name>
    <dbReference type="NCBI Taxonomy" id="43366"/>
    <lineage>
        <taxon>Eukaryota</taxon>
        <taxon>Viridiplantae</taxon>
        <taxon>Streptophyta</taxon>
        <taxon>Embryophyta</taxon>
        <taxon>Tracheophyta</taxon>
        <taxon>Spermatophyta</taxon>
        <taxon>Magnoliopsida</taxon>
        <taxon>eudicotyledons</taxon>
        <taxon>Gunneridae</taxon>
        <taxon>Pentapetalae</taxon>
        <taxon>rosids</taxon>
        <taxon>fabids</taxon>
        <taxon>Fabales</taxon>
        <taxon>Fabaceae</taxon>
        <taxon>Papilionoideae</taxon>
        <taxon>50 kb inversion clade</taxon>
        <taxon>NPAAA clade</taxon>
        <taxon>indigoferoid/millettioid clade</taxon>
        <taxon>Phaseoleae</taxon>
        <taxon>Clitoria</taxon>
    </lineage>
</organism>